<organism evidence="1 2">
    <name type="scientific">Rhizobium acidisoli</name>
    <dbReference type="NCBI Taxonomy" id="1538158"/>
    <lineage>
        <taxon>Bacteria</taxon>
        <taxon>Pseudomonadati</taxon>
        <taxon>Pseudomonadota</taxon>
        <taxon>Alphaproteobacteria</taxon>
        <taxon>Hyphomicrobiales</taxon>
        <taxon>Rhizobiaceae</taxon>
        <taxon>Rhizobium/Agrobacterium group</taxon>
        <taxon>Rhizobium</taxon>
    </lineage>
</organism>
<dbReference type="KEGG" id="rad:CO657_25285"/>
<keyword evidence="1" id="KW-0614">Plasmid</keyword>
<dbReference type="AlphaFoldDB" id="A0AAE5WRK2"/>
<evidence type="ECO:0000313" key="1">
    <source>
        <dbReference type="EMBL" id="QAS81216.1"/>
    </source>
</evidence>
<proteinExistence type="predicted"/>
<dbReference type="EMBL" id="CP034999">
    <property type="protein sequence ID" value="QAS81216.1"/>
    <property type="molecule type" value="Genomic_DNA"/>
</dbReference>
<accession>A0AAE5WRK2</accession>
<gene>
    <name evidence="1" type="ORF">CO657_25285</name>
</gene>
<keyword evidence="2" id="KW-1185">Reference proteome</keyword>
<geneLocation type="plasmid" evidence="2">
    <name>prapfh23a</name>
</geneLocation>
<protein>
    <submittedName>
        <fullName evidence="1">Uncharacterized protein</fullName>
    </submittedName>
</protein>
<reference evidence="1 2" key="1">
    <citation type="submission" date="2019-01" db="EMBL/GenBank/DDBJ databases">
        <title>Genomic insights into the origins and evolution of symbiotic genes in the Phaseolus vulgaris microsymbionts.</title>
        <authorList>
            <person name="Tong W."/>
        </authorList>
    </citation>
    <scope>NUCLEOTIDE SEQUENCE [LARGE SCALE GENOMIC DNA]</scope>
    <source>
        <strain evidence="1 2">FH23</strain>
        <plasmid evidence="2">prapfh23a</plasmid>
    </source>
</reference>
<sequence>MSGILPTGEKSSPLWSPFVLSKKTESQLADFTQLFFGQALRARFKSSFVYPISCDAPCEHSD</sequence>
<name>A0AAE5WRK2_9HYPH</name>
<dbReference type="Proteomes" id="UP000220927">
    <property type="component" value="Plasmid pRapFH23a"/>
</dbReference>
<evidence type="ECO:0000313" key="2">
    <source>
        <dbReference type="Proteomes" id="UP000220927"/>
    </source>
</evidence>